<dbReference type="AlphaFoldDB" id="A0AAW8APR7"/>
<evidence type="ECO:0008006" key="3">
    <source>
        <dbReference type="Google" id="ProtNLM"/>
    </source>
</evidence>
<dbReference type="EMBL" id="JAUUIA010000818">
    <property type="protein sequence ID" value="MDP0971486.1"/>
    <property type="molecule type" value="Genomic_DNA"/>
</dbReference>
<protein>
    <recommendedName>
        <fullName evidence="3">TetR family transcriptional regulator</fullName>
    </recommendedName>
</protein>
<organism evidence="1 2">
    <name type="scientific">Klebsiella pneumoniae</name>
    <dbReference type="NCBI Taxonomy" id="573"/>
    <lineage>
        <taxon>Bacteria</taxon>
        <taxon>Pseudomonadati</taxon>
        <taxon>Pseudomonadota</taxon>
        <taxon>Gammaproteobacteria</taxon>
        <taxon>Enterobacterales</taxon>
        <taxon>Enterobacteriaceae</taxon>
        <taxon>Klebsiella/Raoultella group</taxon>
        <taxon>Klebsiella</taxon>
        <taxon>Klebsiella pneumoniae complex</taxon>
    </lineage>
</organism>
<name>A0AAW8APR7_KLEPN</name>
<proteinExistence type="predicted"/>
<evidence type="ECO:0000313" key="2">
    <source>
        <dbReference type="Proteomes" id="UP001244490"/>
    </source>
</evidence>
<sequence length="67" mass="7654">FEVGVFEQALLEVGVEERTDQPFDFALMGLQFAVAALIQHGQWVDRAIERQLAKRTLPASRSCYLMR</sequence>
<dbReference type="Proteomes" id="UP001244490">
    <property type="component" value="Unassembled WGS sequence"/>
</dbReference>
<reference evidence="1" key="1">
    <citation type="submission" date="2023-07" db="EMBL/GenBank/DDBJ databases">
        <authorList>
            <person name="Peng Z."/>
        </authorList>
    </citation>
    <scope>NUCLEOTIDE SEQUENCE</scope>
    <source>
        <strain evidence="1">KP219</strain>
    </source>
</reference>
<gene>
    <name evidence="1" type="ORF">Q6294_31580</name>
</gene>
<comment type="caution">
    <text evidence="1">The sequence shown here is derived from an EMBL/GenBank/DDBJ whole genome shotgun (WGS) entry which is preliminary data.</text>
</comment>
<evidence type="ECO:0000313" key="1">
    <source>
        <dbReference type="EMBL" id="MDP0971486.1"/>
    </source>
</evidence>
<accession>A0AAW8APR7</accession>
<feature type="non-terminal residue" evidence="1">
    <location>
        <position position="1"/>
    </location>
</feature>